<accession>A0A9W3AT88</accession>
<dbReference type="PANTHER" id="PTHR22504:SF0">
    <property type="entry name" value="REPRESSOR OF RNA POLYMERASE III TRANSCRIPTION MAF1 HOMOLOG"/>
    <property type="match status" value="1"/>
</dbReference>
<protein>
    <recommendedName>
        <fullName evidence="2">Repressor of RNA polymerase III transcription MAF1</fullName>
    </recommendedName>
</protein>
<sequence length="246" mass="27692">MKLLENSNFEAVNSALSMDIENSNTHLDFRIESYSCKMAGNDKRLYKTLNEENREAPGGLQALSPPQAHGYTYSTSSPNDANNLLVGSLEEGGTICDTISTKTLFYLISTLNASFNPDYDFSTAKSSEFSRETSLDWVEQNINSSLFAAAGDRFGAFRQQLWSAVDEEICLKDCYIYSYNPDLSSDPFSEDGCIWSFNYFFYNVKLKRIVFFSCRATRNDLADYENGVDMSMDTTDELMFTTDGSP</sequence>
<comment type="subcellular location">
    <subcellularLocation>
        <location evidence="2">Nucleus</location>
    </subcellularLocation>
</comment>
<evidence type="ECO:0000256" key="2">
    <source>
        <dbReference type="PIRNR" id="PIRNR037240"/>
    </source>
</evidence>
<keyword evidence="2" id="KW-0804">Transcription</keyword>
<keyword evidence="2" id="KW-0805">Transcription regulation</keyword>
<dbReference type="Pfam" id="PF09174">
    <property type="entry name" value="Maf1"/>
    <property type="match status" value="1"/>
</dbReference>
<dbReference type="OMA" id="DKVCRKT"/>
<dbReference type="AlphaFoldDB" id="A0A9W3AT88"/>
<comment type="similarity">
    <text evidence="1 2">Belongs to the MAF1 family.</text>
</comment>
<dbReference type="GeneID" id="106056894"/>
<dbReference type="PIRSF" id="PIRSF037240">
    <property type="entry name" value="RNA_polIII_Trep_MAF1"/>
    <property type="match status" value="1"/>
</dbReference>
<dbReference type="InterPro" id="IPR038564">
    <property type="entry name" value="Maf1_sf"/>
</dbReference>
<evidence type="ECO:0000256" key="3">
    <source>
        <dbReference type="SAM" id="MobiDB-lite"/>
    </source>
</evidence>
<dbReference type="Proteomes" id="UP001165740">
    <property type="component" value="Chromosome 7"/>
</dbReference>
<gene>
    <name evidence="5" type="primary">LOC106056894</name>
</gene>
<dbReference type="RefSeq" id="XP_055890443.1">
    <property type="nucleotide sequence ID" value="XM_056034468.1"/>
</dbReference>
<feature type="region of interest" description="Disordered" evidence="3">
    <location>
        <begin position="56"/>
        <end position="75"/>
    </location>
</feature>
<evidence type="ECO:0000313" key="5">
    <source>
        <dbReference type="RefSeq" id="XP_055890443.1"/>
    </source>
</evidence>
<dbReference type="OrthoDB" id="277029at2759"/>
<comment type="function">
    <text evidence="2">Element of the TORC1 signaling pathway that acts as a mediator of diverse signals and that represses RNA polymerase III transcription. Inhibits the de novo assembly of TFIIIB onto DNA.</text>
</comment>
<proteinExistence type="inferred from homology"/>
<dbReference type="FunFam" id="3.40.1000.50:FF:000003">
    <property type="entry name" value="Repressor of RNA polymerase III transcription MAF1"/>
    <property type="match status" value="1"/>
</dbReference>
<dbReference type="Gene3D" id="3.40.1000.50">
    <property type="entry name" value="Repressor of RNA polymerase III transcription Maf1"/>
    <property type="match status" value="2"/>
</dbReference>
<name>A0A9W3AT88_BIOGL</name>
<keyword evidence="2" id="KW-0678">Repressor</keyword>
<keyword evidence="4" id="KW-1185">Reference proteome</keyword>
<organism evidence="4 5">
    <name type="scientific">Biomphalaria glabrata</name>
    <name type="common">Bloodfluke planorb</name>
    <name type="synonym">Freshwater snail</name>
    <dbReference type="NCBI Taxonomy" id="6526"/>
    <lineage>
        <taxon>Eukaryota</taxon>
        <taxon>Metazoa</taxon>
        <taxon>Spiralia</taxon>
        <taxon>Lophotrochozoa</taxon>
        <taxon>Mollusca</taxon>
        <taxon>Gastropoda</taxon>
        <taxon>Heterobranchia</taxon>
        <taxon>Euthyneura</taxon>
        <taxon>Panpulmonata</taxon>
        <taxon>Hygrophila</taxon>
        <taxon>Lymnaeoidea</taxon>
        <taxon>Planorbidae</taxon>
        <taxon>Biomphalaria</taxon>
    </lineage>
</organism>
<dbReference type="PANTHER" id="PTHR22504">
    <property type="entry name" value="REPRESSOR OF RNA POLYMERASE III TRANSCRIPTION MAF1"/>
    <property type="match status" value="1"/>
</dbReference>
<evidence type="ECO:0000313" key="4">
    <source>
        <dbReference type="Proteomes" id="UP001165740"/>
    </source>
</evidence>
<dbReference type="InterPro" id="IPR015257">
    <property type="entry name" value="Maf1"/>
</dbReference>
<evidence type="ECO:0000256" key="1">
    <source>
        <dbReference type="ARBA" id="ARBA00006231"/>
    </source>
</evidence>
<keyword evidence="2" id="KW-0539">Nucleus</keyword>
<dbReference type="GO" id="GO:0016480">
    <property type="term" value="P:negative regulation of transcription by RNA polymerase III"/>
    <property type="evidence" value="ECO:0007669"/>
    <property type="project" value="UniProtKB-UniRule"/>
</dbReference>
<dbReference type="GO" id="GO:0005634">
    <property type="term" value="C:nucleus"/>
    <property type="evidence" value="ECO:0007669"/>
    <property type="project" value="UniProtKB-SubCell"/>
</dbReference>
<reference evidence="5" key="1">
    <citation type="submission" date="2025-08" db="UniProtKB">
        <authorList>
            <consortium name="RefSeq"/>
        </authorList>
    </citation>
    <scope>IDENTIFICATION</scope>
</reference>
<dbReference type="GO" id="GO:0000994">
    <property type="term" value="F:RNA polymerase III core binding"/>
    <property type="evidence" value="ECO:0007669"/>
    <property type="project" value="TreeGrafter"/>
</dbReference>